<reference evidence="2 3" key="1">
    <citation type="submission" date="2009-10" db="EMBL/GenBank/DDBJ databases">
        <title>Complete sequence of chromosome of Ammonifex degensii KC4.</title>
        <authorList>
            <consortium name="US DOE Joint Genome Institute"/>
            <person name="Kerfeld C."/>
            <person name="Goodner B."/>
            <person name="Huber H."/>
            <person name="Stetter K."/>
            <person name="Lucas S."/>
            <person name="Copeland A."/>
            <person name="Lapidus A."/>
            <person name="Glavina del Rio T."/>
            <person name="Dalin E."/>
            <person name="Tice H."/>
            <person name="Bruce D."/>
            <person name="Goodwin L."/>
            <person name="Pitluck S."/>
            <person name="Saunders E."/>
            <person name="Brettin T."/>
            <person name="Detter J.C."/>
            <person name="Han C."/>
            <person name="Larimer F."/>
            <person name="Land M."/>
            <person name="Hauser L."/>
            <person name="Kyrpides N."/>
            <person name="Ovchinnikova G."/>
            <person name="Richardson P."/>
        </authorList>
    </citation>
    <scope>NUCLEOTIDE SEQUENCE [LARGE SCALE GENOMIC DNA]</scope>
    <source>
        <strain evidence="3">DSM 10501 / KC4</strain>
    </source>
</reference>
<dbReference type="Proteomes" id="UP000002620">
    <property type="component" value="Chromosome"/>
</dbReference>
<dbReference type="STRING" id="429009.Adeg_1437"/>
<accession>C9R8A8</accession>
<dbReference type="HOGENOM" id="CLU_146610_8_1_9"/>
<gene>
    <name evidence="2" type="ordered locus">Adeg_1437</name>
</gene>
<dbReference type="AlphaFoldDB" id="C9R8A8"/>
<dbReference type="InterPro" id="IPR009711">
    <property type="entry name" value="UPF0473"/>
</dbReference>
<comment type="similarity">
    <text evidence="1">Belongs to the UPF0473 family.</text>
</comment>
<dbReference type="KEGG" id="adg:Adeg_1437"/>
<dbReference type="eggNOG" id="COG3906">
    <property type="taxonomic scope" value="Bacteria"/>
</dbReference>
<organism evidence="2 3">
    <name type="scientific">Ammonifex degensii (strain DSM 10501 / KC4)</name>
    <dbReference type="NCBI Taxonomy" id="429009"/>
    <lineage>
        <taxon>Bacteria</taxon>
        <taxon>Bacillati</taxon>
        <taxon>Bacillota</taxon>
        <taxon>Clostridia</taxon>
        <taxon>Thermoanaerobacterales</taxon>
        <taxon>Thermoanaerobacteraceae</taxon>
        <taxon>Ammonifex</taxon>
    </lineage>
</organism>
<keyword evidence="3" id="KW-1185">Reference proteome</keyword>
<proteinExistence type="inferred from homology"/>
<evidence type="ECO:0000313" key="3">
    <source>
        <dbReference type="Proteomes" id="UP000002620"/>
    </source>
</evidence>
<name>C9R8A8_AMMDK</name>
<dbReference type="Pfam" id="PF06949">
    <property type="entry name" value="DUF1292"/>
    <property type="match status" value="1"/>
</dbReference>
<sequence length="94" mass="10898">MKGDRKMAEELEVITLVDENGEEQDFEVLDILEVEGSTYAVLLPLGQDEESGDILILKFSQDEEGNEILVDLEDEEWEKVADIWEELRFKENNH</sequence>
<dbReference type="HAMAP" id="MF_01448">
    <property type="entry name" value="UPF0473"/>
    <property type="match status" value="1"/>
</dbReference>
<evidence type="ECO:0000313" key="2">
    <source>
        <dbReference type="EMBL" id="ACX52537.1"/>
    </source>
</evidence>
<evidence type="ECO:0000256" key="1">
    <source>
        <dbReference type="HAMAP-Rule" id="MF_01448"/>
    </source>
</evidence>
<dbReference type="EMBL" id="CP001785">
    <property type="protein sequence ID" value="ACX52537.1"/>
    <property type="molecule type" value="Genomic_DNA"/>
</dbReference>
<protein>
    <recommendedName>
        <fullName evidence="1">UPF0473 protein Adeg_1437</fullName>
    </recommendedName>
</protein>